<dbReference type="EMBL" id="KZ613895">
    <property type="protein sequence ID" value="PMD53015.1"/>
    <property type="molecule type" value="Genomic_DNA"/>
</dbReference>
<evidence type="ECO:0000256" key="4">
    <source>
        <dbReference type="ARBA" id="ARBA00023136"/>
    </source>
</evidence>
<dbReference type="RefSeq" id="XP_024729919.1">
    <property type="nucleotide sequence ID" value="XM_024888088.1"/>
</dbReference>
<keyword evidence="7" id="KW-1185">Reference proteome</keyword>
<dbReference type="GO" id="GO:0016020">
    <property type="term" value="C:membrane"/>
    <property type="evidence" value="ECO:0007669"/>
    <property type="project" value="UniProtKB-SubCell"/>
</dbReference>
<feature type="transmembrane region" description="Helical" evidence="5">
    <location>
        <begin position="12"/>
        <end position="31"/>
    </location>
</feature>
<evidence type="ECO:0000313" key="6">
    <source>
        <dbReference type="EMBL" id="PMD53015.1"/>
    </source>
</evidence>
<evidence type="ECO:0008006" key="8">
    <source>
        <dbReference type="Google" id="ProtNLM"/>
    </source>
</evidence>
<accession>A0A2J6SQG5</accession>
<organism evidence="6 7">
    <name type="scientific">Hyaloscypha bicolor E</name>
    <dbReference type="NCBI Taxonomy" id="1095630"/>
    <lineage>
        <taxon>Eukaryota</taxon>
        <taxon>Fungi</taxon>
        <taxon>Dikarya</taxon>
        <taxon>Ascomycota</taxon>
        <taxon>Pezizomycotina</taxon>
        <taxon>Leotiomycetes</taxon>
        <taxon>Helotiales</taxon>
        <taxon>Hyaloscyphaceae</taxon>
        <taxon>Hyaloscypha</taxon>
        <taxon>Hyaloscypha bicolor</taxon>
    </lineage>
</organism>
<gene>
    <name evidence="6" type="ORF">K444DRAFT_704596</name>
</gene>
<feature type="transmembrane region" description="Helical" evidence="5">
    <location>
        <begin position="129"/>
        <end position="149"/>
    </location>
</feature>
<evidence type="ECO:0000256" key="1">
    <source>
        <dbReference type="ARBA" id="ARBA00004370"/>
    </source>
</evidence>
<dbReference type="GeneID" id="36596164"/>
<protein>
    <recommendedName>
        <fullName evidence="8">Membrane-associated proteins in eicosanoid and glutathione metabolism</fullName>
    </recommendedName>
</protein>
<dbReference type="Gene3D" id="1.20.120.550">
    <property type="entry name" value="Membrane associated eicosanoid/glutathione metabolism-like domain"/>
    <property type="match status" value="1"/>
</dbReference>
<evidence type="ECO:0000256" key="5">
    <source>
        <dbReference type="SAM" id="Phobius"/>
    </source>
</evidence>
<dbReference type="PANTHER" id="PTHR35371:SF1">
    <property type="entry name" value="BLR7753 PROTEIN"/>
    <property type="match status" value="1"/>
</dbReference>
<keyword evidence="3 5" id="KW-1133">Transmembrane helix</keyword>
<reference evidence="6 7" key="1">
    <citation type="submission" date="2016-04" db="EMBL/GenBank/DDBJ databases">
        <title>A degradative enzymes factory behind the ericoid mycorrhizal symbiosis.</title>
        <authorList>
            <consortium name="DOE Joint Genome Institute"/>
            <person name="Martino E."/>
            <person name="Morin E."/>
            <person name="Grelet G."/>
            <person name="Kuo A."/>
            <person name="Kohler A."/>
            <person name="Daghino S."/>
            <person name="Barry K."/>
            <person name="Choi C."/>
            <person name="Cichocki N."/>
            <person name="Clum A."/>
            <person name="Copeland A."/>
            <person name="Hainaut M."/>
            <person name="Haridas S."/>
            <person name="Labutti K."/>
            <person name="Lindquist E."/>
            <person name="Lipzen A."/>
            <person name="Khouja H.-R."/>
            <person name="Murat C."/>
            <person name="Ohm R."/>
            <person name="Olson A."/>
            <person name="Spatafora J."/>
            <person name="Veneault-Fourrey C."/>
            <person name="Henrissat B."/>
            <person name="Grigoriev I."/>
            <person name="Martin F."/>
            <person name="Perotto S."/>
        </authorList>
    </citation>
    <scope>NUCLEOTIDE SEQUENCE [LARGE SCALE GENOMIC DNA]</scope>
    <source>
        <strain evidence="6 7">E</strain>
    </source>
</reference>
<dbReference type="Proteomes" id="UP000235371">
    <property type="component" value="Unassembled WGS sequence"/>
</dbReference>
<dbReference type="AlphaFoldDB" id="A0A2J6SQG5"/>
<proteinExistence type="predicted"/>
<sequence>MASLFDTTRNFSLYTIPAAWVIAFVPHFYAATQSKLFDNRSSRTYAQTLEKDQTISKDTKSRILRAEAVQTNGFENLALFATAVLAGHLAGLPAAKLNTLSVGYLISRVVYNFVYINNTSEGMANLRSVVFLAGVGQVMALFIMSGNMLRERAANLL</sequence>
<evidence type="ECO:0000256" key="3">
    <source>
        <dbReference type="ARBA" id="ARBA00022989"/>
    </source>
</evidence>
<dbReference type="SUPFAM" id="SSF161084">
    <property type="entry name" value="MAPEG domain-like"/>
    <property type="match status" value="1"/>
</dbReference>
<comment type="subcellular location">
    <subcellularLocation>
        <location evidence="1">Membrane</location>
    </subcellularLocation>
</comment>
<dbReference type="InterPro" id="IPR001129">
    <property type="entry name" value="Membr-assoc_MAPEG"/>
</dbReference>
<evidence type="ECO:0000256" key="2">
    <source>
        <dbReference type="ARBA" id="ARBA00022692"/>
    </source>
</evidence>
<dbReference type="OrthoDB" id="2122304at2759"/>
<dbReference type="InParanoid" id="A0A2J6SQG5"/>
<dbReference type="Pfam" id="PF01124">
    <property type="entry name" value="MAPEG"/>
    <property type="match status" value="1"/>
</dbReference>
<name>A0A2J6SQG5_9HELO</name>
<keyword evidence="2 5" id="KW-0812">Transmembrane</keyword>
<dbReference type="InterPro" id="IPR023352">
    <property type="entry name" value="MAPEG-like_dom_sf"/>
</dbReference>
<dbReference type="PANTHER" id="PTHR35371">
    <property type="entry name" value="INNER MEMBRANE PROTEIN"/>
    <property type="match status" value="1"/>
</dbReference>
<evidence type="ECO:0000313" key="7">
    <source>
        <dbReference type="Proteomes" id="UP000235371"/>
    </source>
</evidence>
<keyword evidence="4 5" id="KW-0472">Membrane</keyword>